<keyword evidence="2" id="KW-1185">Reference proteome</keyword>
<reference evidence="1 2" key="2">
    <citation type="journal article" date="2022" name="Mol. Ecol. Resour.">
        <title>The genomes of chicory, endive, great burdock and yacon provide insights into Asteraceae paleo-polyploidization history and plant inulin production.</title>
        <authorList>
            <person name="Fan W."/>
            <person name="Wang S."/>
            <person name="Wang H."/>
            <person name="Wang A."/>
            <person name="Jiang F."/>
            <person name="Liu H."/>
            <person name="Zhao H."/>
            <person name="Xu D."/>
            <person name="Zhang Y."/>
        </authorList>
    </citation>
    <scope>NUCLEOTIDE SEQUENCE [LARGE SCALE GENOMIC DNA]</scope>
    <source>
        <strain evidence="2">cv. Punajuju</strain>
        <tissue evidence="1">Leaves</tissue>
    </source>
</reference>
<evidence type="ECO:0000313" key="1">
    <source>
        <dbReference type="EMBL" id="KAI3690334.1"/>
    </source>
</evidence>
<comment type="caution">
    <text evidence="1">The sequence shown here is derived from an EMBL/GenBank/DDBJ whole genome shotgun (WGS) entry which is preliminary data.</text>
</comment>
<accession>A0ACB8YY65</accession>
<reference evidence="2" key="1">
    <citation type="journal article" date="2022" name="Mol. Ecol. Resour.">
        <title>The genomes of chicory, endive, great burdock and yacon provide insights into Asteraceae palaeo-polyploidization history and plant inulin production.</title>
        <authorList>
            <person name="Fan W."/>
            <person name="Wang S."/>
            <person name="Wang H."/>
            <person name="Wang A."/>
            <person name="Jiang F."/>
            <person name="Liu H."/>
            <person name="Zhao H."/>
            <person name="Xu D."/>
            <person name="Zhang Y."/>
        </authorList>
    </citation>
    <scope>NUCLEOTIDE SEQUENCE [LARGE SCALE GENOMIC DNA]</scope>
    <source>
        <strain evidence="2">cv. Punajuju</strain>
    </source>
</reference>
<evidence type="ECO:0000313" key="2">
    <source>
        <dbReference type="Proteomes" id="UP001055811"/>
    </source>
</evidence>
<sequence length="85" mass="9987">MICRILMTFPELLSKKEIIIEEDECVDDTSVYVLLPFSQSQLKLVFFLPFSSQLFTYNTSPNLFKSLEVKKPERSNLFQRLYMGP</sequence>
<protein>
    <submittedName>
        <fullName evidence="1">Uncharacterized protein</fullName>
    </submittedName>
</protein>
<dbReference type="EMBL" id="CM042017">
    <property type="protein sequence ID" value="KAI3690334.1"/>
    <property type="molecule type" value="Genomic_DNA"/>
</dbReference>
<proteinExistence type="predicted"/>
<gene>
    <name evidence="1" type="ORF">L2E82_48314</name>
</gene>
<name>A0ACB8YY65_CICIN</name>
<dbReference type="Proteomes" id="UP001055811">
    <property type="component" value="Linkage Group LG09"/>
</dbReference>
<organism evidence="1 2">
    <name type="scientific">Cichorium intybus</name>
    <name type="common">Chicory</name>
    <dbReference type="NCBI Taxonomy" id="13427"/>
    <lineage>
        <taxon>Eukaryota</taxon>
        <taxon>Viridiplantae</taxon>
        <taxon>Streptophyta</taxon>
        <taxon>Embryophyta</taxon>
        <taxon>Tracheophyta</taxon>
        <taxon>Spermatophyta</taxon>
        <taxon>Magnoliopsida</taxon>
        <taxon>eudicotyledons</taxon>
        <taxon>Gunneridae</taxon>
        <taxon>Pentapetalae</taxon>
        <taxon>asterids</taxon>
        <taxon>campanulids</taxon>
        <taxon>Asterales</taxon>
        <taxon>Asteraceae</taxon>
        <taxon>Cichorioideae</taxon>
        <taxon>Cichorieae</taxon>
        <taxon>Cichoriinae</taxon>
        <taxon>Cichorium</taxon>
    </lineage>
</organism>